<evidence type="ECO:0000256" key="1">
    <source>
        <dbReference type="SAM" id="MobiDB-lite"/>
    </source>
</evidence>
<feature type="signal peptide" evidence="3">
    <location>
        <begin position="1"/>
        <end position="30"/>
    </location>
</feature>
<sequence>MACAFSNTCRAVIVFIWAILTLLIVHVASATNISIHGAPSEIERQALLNSGWWKGRIPHSTSDHCNWVGITCDYKGSITHIELVECSIKGELGSLSFSCFPNLQYLNLWTTIYREAFHPKLVLFQNSNTLICVGKILQVSELPNNYGTIPKEIGSLRNLEALYLSNNSLNELFQTQLFNKLFIQKLVFSIFTISLRHTIPKTLRPMCLDMSFNNLEVEIPTYLRGNPPKSLVGNKGLCGRVKGFPSCSQRHRLAPSFILSVQNFLPLTLVLAFTIFGFILLLKSKSENPKLVTRAATNGDMLSVWNYDGSTQSELVKLQQEKLKAMDLRDTKQRLNEMTRPESPGRFYEITELPLPVNGDRTSVDDNGKLRSDSSDLGESNGAGGDLPRTGMAGDRAPKAVSFPAFVHGQNGGFKWRGWSEMKAGDVRSRTQLVVQPNSGEIDGDKNGLSRGLSSFDRWCSGCFPVMMTVGI</sequence>
<organism evidence="4 5">
    <name type="scientific">Citrus x changshan-huyou</name>
    <dbReference type="NCBI Taxonomy" id="2935761"/>
    <lineage>
        <taxon>Eukaryota</taxon>
        <taxon>Viridiplantae</taxon>
        <taxon>Streptophyta</taxon>
        <taxon>Embryophyta</taxon>
        <taxon>Tracheophyta</taxon>
        <taxon>Spermatophyta</taxon>
        <taxon>Magnoliopsida</taxon>
        <taxon>eudicotyledons</taxon>
        <taxon>Gunneridae</taxon>
        <taxon>Pentapetalae</taxon>
        <taxon>rosids</taxon>
        <taxon>malvids</taxon>
        <taxon>Sapindales</taxon>
        <taxon>Rutaceae</taxon>
        <taxon>Aurantioideae</taxon>
        <taxon>Citrus</taxon>
    </lineage>
</organism>
<evidence type="ECO:0000256" key="2">
    <source>
        <dbReference type="SAM" id="Phobius"/>
    </source>
</evidence>
<dbReference type="PANTHER" id="PTHR48007">
    <property type="entry name" value="LEUCINE-RICH REPEAT RECEPTOR-LIKE PROTEIN KINASE PXC1"/>
    <property type="match status" value="1"/>
</dbReference>
<keyword evidence="2" id="KW-0472">Membrane</keyword>
<evidence type="ECO:0000256" key="3">
    <source>
        <dbReference type="SAM" id="SignalP"/>
    </source>
</evidence>
<evidence type="ECO:0008006" key="6">
    <source>
        <dbReference type="Google" id="ProtNLM"/>
    </source>
</evidence>
<dbReference type="InterPro" id="IPR032675">
    <property type="entry name" value="LRR_dom_sf"/>
</dbReference>
<gene>
    <name evidence="4" type="ORF">WN944_003763</name>
</gene>
<feature type="region of interest" description="Disordered" evidence="1">
    <location>
        <begin position="332"/>
        <end position="393"/>
    </location>
</feature>
<dbReference type="PANTHER" id="PTHR48007:SF76">
    <property type="entry name" value="OS03G0145102 PROTEIN"/>
    <property type="match status" value="1"/>
</dbReference>
<dbReference type="EMBL" id="JBCGBO010000006">
    <property type="protein sequence ID" value="KAK9193067.1"/>
    <property type="molecule type" value="Genomic_DNA"/>
</dbReference>
<keyword evidence="3" id="KW-0732">Signal</keyword>
<comment type="caution">
    <text evidence="4">The sequence shown here is derived from an EMBL/GenBank/DDBJ whole genome shotgun (WGS) entry which is preliminary data.</text>
</comment>
<dbReference type="Gene3D" id="3.80.10.10">
    <property type="entry name" value="Ribonuclease Inhibitor"/>
    <property type="match status" value="2"/>
</dbReference>
<evidence type="ECO:0000313" key="5">
    <source>
        <dbReference type="Proteomes" id="UP001428341"/>
    </source>
</evidence>
<evidence type="ECO:0000313" key="4">
    <source>
        <dbReference type="EMBL" id="KAK9193067.1"/>
    </source>
</evidence>
<proteinExistence type="predicted"/>
<reference evidence="4 5" key="1">
    <citation type="submission" date="2024-05" db="EMBL/GenBank/DDBJ databases">
        <title>Haplotype-resolved chromosome-level genome assembly of Huyou (Citrus changshanensis).</title>
        <authorList>
            <person name="Miao C."/>
            <person name="Chen W."/>
            <person name="Wu Y."/>
            <person name="Wang L."/>
            <person name="Zhao S."/>
            <person name="Grierson D."/>
            <person name="Xu C."/>
            <person name="Chen K."/>
        </authorList>
    </citation>
    <scope>NUCLEOTIDE SEQUENCE [LARGE SCALE GENOMIC DNA]</scope>
    <source>
        <strain evidence="4">01-14</strain>
        <tissue evidence="4">Leaf</tissue>
    </source>
</reference>
<dbReference type="Proteomes" id="UP001428341">
    <property type="component" value="Unassembled WGS sequence"/>
</dbReference>
<name>A0AAP0LZ75_9ROSI</name>
<accession>A0AAP0LZ75</accession>
<keyword evidence="5" id="KW-1185">Reference proteome</keyword>
<dbReference type="InterPro" id="IPR046959">
    <property type="entry name" value="PRK1-6/SRF4-like"/>
</dbReference>
<keyword evidence="2" id="KW-0812">Transmembrane</keyword>
<dbReference type="SUPFAM" id="SSF52058">
    <property type="entry name" value="L domain-like"/>
    <property type="match status" value="1"/>
</dbReference>
<feature type="compositionally biased region" description="Basic and acidic residues" evidence="1">
    <location>
        <begin position="362"/>
        <end position="374"/>
    </location>
</feature>
<protein>
    <recommendedName>
        <fullName evidence="6">Leucine-rich repeat-containing N-terminal plant-type domain-containing protein</fullName>
    </recommendedName>
</protein>
<keyword evidence="2" id="KW-1133">Transmembrane helix</keyword>
<feature type="transmembrane region" description="Helical" evidence="2">
    <location>
        <begin position="264"/>
        <end position="282"/>
    </location>
</feature>
<feature type="chain" id="PRO_5042930083" description="Leucine-rich repeat-containing N-terminal plant-type domain-containing protein" evidence="3">
    <location>
        <begin position="31"/>
        <end position="472"/>
    </location>
</feature>
<dbReference type="AlphaFoldDB" id="A0AAP0LZ75"/>